<keyword evidence="5" id="KW-1185">Reference proteome</keyword>
<dbReference type="RefSeq" id="WP_345714896.1">
    <property type="nucleotide sequence ID" value="NZ_BAABFP010000002.1"/>
</dbReference>
<feature type="transmembrane region" description="Helical" evidence="3">
    <location>
        <begin position="39"/>
        <end position="58"/>
    </location>
</feature>
<name>A0ABW1JHM8_9ACTN</name>
<feature type="transmembrane region" description="Helical" evidence="3">
    <location>
        <begin position="259"/>
        <end position="280"/>
    </location>
</feature>
<feature type="transmembrane region" description="Helical" evidence="3">
    <location>
        <begin position="286"/>
        <end position="304"/>
    </location>
</feature>
<keyword evidence="3" id="KW-0472">Membrane</keyword>
<feature type="transmembrane region" description="Helical" evidence="3">
    <location>
        <begin position="104"/>
        <end position="122"/>
    </location>
</feature>
<comment type="similarity">
    <text evidence="2">Belongs to the CDP-alcohol phosphatidyltransferase class-I family.</text>
</comment>
<accession>A0ABW1JHM8</accession>
<reference evidence="5" key="1">
    <citation type="journal article" date="2019" name="Int. J. Syst. Evol. Microbiol.">
        <title>The Global Catalogue of Microorganisms (GCM) 10K type strain sequencing project: providing services to taxonomists for standard genome sequencing and annotation.</title>
        <authorList>
            <consortium name="The Broad Institute Genomics Platform"/>
            <consortium name="The Broad Institute Genome Sequencing Center for Infectious Disease"/>
            <person name="Wu L."/>
            <person name="Ma J."/>
        </authorList>
    </citation>
    <scope>NUCLEOTIDE SEQUENCE [LARGE SCALE GENOMIC DNA]</scope>
    <source>
        <strain evidence="5">KACC 14249</strain>
    </source>
</reference>
<dbReference type="Proteomes" id="UP001596189">
    <property type="component" value="Unassembled WGS sequence"/>
</dbReference>
<dbReference type="InterPro" id="IPR017850">
    <property type="entry name" value="Alkaline_phosphatase_core_sf"/>
</dbReference>
<dbReference type="PROSITE" id="PS00379">
    <property type="entry name" value="CDP_ALCOHOL_P_TRANSF"/>
    <property type="match status" value="1"/>
</dbReference>
<feature type="transmembrane region" description="Helical" evidence="3">
    <location>
        <begin position="367"/>
        <end position="389"/>
    </location>
</feature>
<keyword evidence="3" id="KW-1133">Transmembrane helix</keyword>
<dbReference type="InterPro" id="IPR000462">
    <property type="entry name" value="CDP-OH_P_trans"/>
</dbReference>
<keyword evidence="3" id="KW-0812">Transmembrane</keyword>
<protein>
    <submittedName>
        <fullName evidence="4">CDP-alcohol phosphatidyltransferase family protein</fullName>
    </submittedName>
</protein>
<feature type="transmembrane region" description="Helical" evidence="3">
    <location>
        <begin position="220"/>
        <end position="239"/>
    </location>
</feature>
<proteinExistence type="inferred from homology"/>
<keyword evidence="1 2" id="KW-0808">Transferase</keyword>
<organism evidence="4 5">
    <name type="scientific">Angustibacter luteus</name>
    <dbReference type="NCBI Taxonomy" id="658456"/>
    <lineage>
        <taxon>Bacteria</taxon>
        <taxon>Bacillati</taxon>
        <taxon>Actinomycetota</taxon>
        <taxon>Actinomycetes</taxon>
        <taxon>Kineosporiales</taxon>
        <taxon>Kineosporiaceae</taxon>
    </lineage>
</organism>
<evidence type="ECO:0000256" key="2">
    <source>
        <dbReference type="RuleBase" id="RU003750"/>
    </source>
</evidence>
<dbReference type="Pfam" id="PF01066">
    <property type="entry name" value="CDP-OH_P_transf"/>
    <property type="match status" value="1"/>
</dbReference>
<dbReference type="EMBL" id="JBHSRD010000004">
    <property type="protein sequence ID" value="MFC6008407.1"/>
    <property type="molecule type" value="Genomic_DNA"/>
</dbReference>
<dbReference type="Gene3D" id="3.40.720.10">
    <property type="entry name" value="Alkaline Phosphatase, subunit A"/>
    <property type="match status" value="1"/>
</dbReference>
<dbReference type="InterPro" id="IPR048254">
    <property type="entry name" value="CDP_ALCOHOL_P_TRANSF_CS"/>
</dbReference>
<gene>
    <name evidence="4" type="ORF">ACFQDO_14815</name>
</gene>
<evidence type="ECO:0000313" key="5">
    <source>
        <dbReference type="Proteomes" id="UP001596189"/>
    </source>
</evidence>
<dbReference type="InterPro" id="IPR043130">
    <property type="entry name" value="CDP-OH_PTrfase_TM_dom"/>
</dbReference>
<feature type="transmembrane region" description="Helical" evidence="3">
    <location>
        <begin position="401"/>
        <end position="421"/>
    </location>
</feature>
<feature type="transmembrane region" description="Helical" evidence="3">
    <location>
        <begin position="70"/>
        <end position="92"/>
    </location>
</feature>
<evidence type="ECO:0000256" key="3">
    <source>
        <dbReference type="SAM" id="Phobius"/>
    </source>
</evidence>
<evidence type="ECO:0000256" key="1">
    <source>
        <dbReference type="ARBA" id="ARBA00022679"/>
    </source>
</evidence>
<comment type="caution">
    <text evidence="4">The sequence shown here is derived from an EMBL/GenBank/DDBJ whole genome shotgun (WGS) entry which is preliminary data.</text>
</comment>
<dbReference type="SUPFAM" id="SSF53649">
    <property type="entry name" value="Alkaline phosphatase-like"/>
    <property type="match status" value="1"/>
</dbReference>
<dbReference type="Gene3D" id="1.20.120.1760">
    <property type="match status" value="1"/>
</dbReference>
<sequence length="787" mass="81704">MRVVHLRAVQRGRVVGAPALQLGLLAGLAATAGLSAGGWAAGLTCLVGLDVLLVRSLVRAGLIGASGTRLGAANAVTLGRATLACGVAALVVTSFSRTTPAPPAAAIVGLAVVALALDAVDGRVARRTGTVSAVGARFDMEADAFLILVLAGYLAPVAGWWVLAIGLARYVLVAASWAMPWLRAGAPARSWRKVVAAVQGIVLVAAASGVLPAALLSVVLATALALLAWSFGTEAWWLWRHRDPSPDVARRVRGRAPLAVAATGTAVVLVWFAVAGPASAPSAAGGYLRLPLDVLVVAGLAVALPDRLRAAMAVGVGGLLGLLTVLKLLDLGSTTAVGRPFDPLTDWRYLGSATGLLRDSLGAAQGVAVAVAALVLAGGVLVLMPLSVLRLTTLAARRRAGTAAVVSVLGVGWTLAAALGLQAAPGVPVASTGAAGLAVDQVRLVRADRRDREQFAREARVDAFRDTPADRLLTGLRGKDVLLVFVESYGRAALEGPGPTSGVVGALDAGTQRLQASGYASASAFLTSPTFGGISWLAHSTLQSGTWVDSQRRYDDLVAGDRFTLSQAFGRAGWRTVSDVPSNRQDWPPGRSFYRYDQLYDARNVGYRGPSFSYASMPDQYTLAAFRHLELTGRPRPPVMAEIDLVSSHTPWAPVPRMVDPDAVGDGSVYDGMPAQGQAPGDVWPDVAKVRAAYATSIAYSLDALTSFVAGSGDDDLVLVVLGDHQPASIVSGARAGHDVPVSIIARDPAVLDRVASWGWQPGLRPSPSAPVWPMDTFRDRFLSAYR</sequence>
<evidence type="ECO:0000313" key="4">
    <source>
        <dbReference type="EMBL" id="MFC6008407.1"/>
    </source>
</evidence>
<feature type="transmembrane region" description="Helical" evidence="3">
    <location>
        <begin position="311"/>
        <end position="329"/>
    </location>
</feature>